<evidence type="ECO:0000313" key="23">
    <source>
        <dbReference type="Proteomes" id="UP000618051"/>
    </source>
</evidence>
<dbReference type="PROSITE" id="PS00022">
    <property type="entry name" value="EGF_1"/>
    <property type="match status" value="1"/>
</dbReference>
<dbReference type="Proteomes" id="UP000618051">
    <property type="component" value="Unassembled WGS sequence"/>
</dbReference>
<evidence type="ECO:0000256" key="10">
    <source>
        <dbReference type="ARBA" id="ARBA00023136"/>
    </source>
</evidence>
<keyword evidence="10 19" id="KW-0472">Membrane</keyword>
<feature type="disulfide bond" evidence="17">
    <location>
        <begin position="85"/>
        <end position="94"/>
    </location>
</feature>
<keyword evidence="9" id="KW-0339">Growth factor</keyword>
<comment type="caution">
    <text evidence="17">Lacks conserved residue(s) required for the propagation of feature annotation.</text>
</comment>
<keyword evidence="4" id="KW-0964">Secreted</keyword>
<dbReference type="GO" id="GO:0030297">
    <property type="term" value="F:transmembrane receptor protein tyrosine kinase activator activity"/>
    <property type="evidence" value="ECO:0007669"/>
    <property type="project" value="UniProtKB-ARBA"/>
</dbReference>
<evidence type="ECO:0000256" key="6">
    <source>
        <dbReference type="ARBA" id="ARBA00022692"/>
    </source>
</evidence>
<dbReference type="Gene3D" id="2.10.25.10">
    <property type="entry name" value="Laminin"/>
    <property type="match status" value="1"/>
</dbReference>
<comment type="function">
    <text evidence="14">Growth factor that binds to EGFR, ERBB4 and other EGF receptor family members. Potent mitogen for retinal pigment epithelial cells and vascular smooth muscle cells.</text>
</comment>
<dbReference type="GO" id="GO:0045840">
    <property type="term" value="P:positive regulation of mitotic nuclear division"/>
    <property type="evidence" value="ECO:0007669"/>
    <property type="project" value="TreeGrafter"/>
</dbReference>
<evidence type="ECO:0000256" key="2">
    <source>
        <dbReference type="ARBA" id="ARBA00004251"/>
    </source>
</evidence>
<keyword evidence="5 17" id="KW-0245">EGF-like domain</keyword>
<dbReference type="AlphaFoldDB" id="A0A835NKC9"/>
<evidence type="ECO:0000256" key="5">
    <source>
        <dbReference type="ARBA" id="ARBA00022536"/>
    </source>
</evidence>
<comment type="subcellular location">
    <subcellularLocation>
        <location evidence="2">Cell membrane</location>
        <topology evidence="2">Single-pass type I membrane protein</topology>
    </subcellularLocation>
    <subcellularLocation>
        <location evidence="1">Secreted</location>
        <location evidence="1">Extracellular space</location>
    </subcellularLocation>
</comment>
<dbReference type="PANTHER" id="PTHR10740:SF3">
    <property type="entry name" value="PROBETACELLULIN"/>
    <property type="match status" value="1"/>
</dbReference>
<dbReference type="GO" id="GO:0051781">
    <property type="term" value="P:positive regulation of cell division"/>
    <property type="evidence" value="ECO:0007669"/>
    <property type="project" value="UniProtKB-KW"/>
</dbReference>
<feature type="transmembrane region" description="Helical" evidence="19">
    <location>
        <begin position="109"/>
        <end position="132"/>
    </location>
</feature>
<evidence type="ECO:0000256" key="9">
    <source>
        <dbReference type="ARBA" id="ARBA00023030"/>
    </source>
</evidence>
<evidence type="ECO:0000256" key="8">
    <source>
        <dbReference type="ARBA" id="ARBA00022989"/>
    </source>
</evidence>
<dbReference type="PROSITE" id="PS50026">
    <property type="entry name" value="EGF_3"/>
    <property type="match status" value="1"/>
</dbReference>
<dbReference type="GO" id="GO:0008083">
    <property type="term" value="F:growth factor activity"/>
    <property type="evidence" value="ECO:0007669"/>
    <property type="project" value="UniProtKB-KW"/>
</dbReference>
<accession>A0A835NKC9</accession>
<keyword evidence="3" id="KW-1003">Cell membrane</keyword>
<evidence type="ECO:0000256" key="13">
    <source>
        <dbReference type="ARBA" id="ARBA00023246"/>
    </source>
</evidence>
<keyword evidence="12" id="KW-0325">Glycoprotein</keyword>
<dbReference type="InterPro" id="IPR000742">
    <property type="entry name" value="EGF"/>
</dbReference>
<dbReference type="OrthoDB" id="6233064at2759"/>
<evidence type="ECO:0000313" key="21">
    <source>
        <dbReference type="EMBL" id="KAG0117162.1"/>
    </source>
</evidence>
<evidence type="ECO:0000256" key="3">
    <source>
        <dbReference type="ARBA" id="ARBA00022475"/>
    </source>
</evidence>
<dbReference type="PANTHER" id="PTHR10740">
    <property type="entry name" value="TRANSFORMING GROWTH FACTOR ALPHA"/>
    <property type="match status" value="1"/>
</dbReference>
<keyword evidence="11 17" id="KW-1015">Disulfide bond</keyword>
<evidence type="ECO:0000313" key="22">
    <source>
        <dbReference type="EMBL" id="KAI1238690.1"/>
    </source>
</evidence>
<keyword evidence="23" id="KW-1185">Reference proteome</keyword>
<dbReference type="EMBL" id="JADDUC020000006">
    <property type="protein sequence ID" value="KAI1238690.1"/>
    <property type="molecule type" value="Genomic_DNA"/>
</dbReference>
<reference evidence="22 23" key="2">
    <citation type="journal article" date="2021" name="J. Hered.">
        <title>Feather Gene Expression Elucidates the Developmental Basis of Plumage Iridescence in African Starlings.</title>
        <authorList>
            <person name="Rubenstein D.R."/>
            <person name="Corvelo A."/>
            <person name="MacManes M.D."/>
            <person name="Maia R."/>
            <person name="Narzisi G."/>
            <person name="Rousaki A."/>
            <person name="Vandenabeele P."/>
            <person name="Shawkey M.D."/>
            <person name="Solomon J."/>
        </authorList>
    </citation>
    <scope>NUCLEOTIDE SEQUENCE [LARGE SCALE GENOMIC DNA]</scope>
    <source>
        <strain evidence="22">SS15</strain>
    </source>
</reference>
<keyword evidence="8 19" id="KW-1133">Transmembrane helix</keyword>
<evidence type="ECO:0000256" key="16">
    <source>
        <dbReference type="ARBA" id="ARBA00067155"/>
    </source>
</evidence>
<dbReference type="GO" id="GO:0007173">
    <property type="term" value="P:epidermal growth factor receptor signaling pathway"/>
    <property type="evidence" value="ECO:0007669"/>
    <property type="project" value="UniProtKB-ARBA"/>
</dbReference>
<comment type="caution">
    <text evidence="21">The sequence shown here is derived from an EMBL/GenBank/DDBJ whole genome shotgun (WGS) entry which is preliminary data.</text>
</comment>
<evidence type="ECO:0000256" key="7">
    <source>
        <dbReference type="ARBA" id="ARBA00022729"/>
    </source>
</evidence>
<evidence type="ECO:0000256" key="18">
    <source>
        <dbReference type="SAM" id="MobiDB-lite"/>
    </source>
</evidence>
<comment type="subunit">
    <text evidence="15">Monomer. Interacts with EGFR and ERBB4.</text>
</comment>
<reference evidence="22" key="3">
    <citation type="submission" date="2022-01" db="EMBL/GenBank/DDBJ databases">
        <authorList>
            <person name="Rubenstein D.R."/>
        </authorList>
    </citation>
    <scope>NUCLEOTIDE SEQUENCE</scope>
    <source>
        <strain evidence="22">SS15</strain>
        <tissue evidence="22">Liver</tissue>
    </source>
</reference>
<dbReference type="FunFam" id="2.10.25.10:FF:000342">
    <property type="entry name" value="Betacellulin preproprotein"/>
    <property type="match status" value="1"/>
</dbReference>
<dbReference type="GO" id="GO:0005615">
    <property type="term" value="C:extracellular space"/>
    <property type="evidence" value="ECO:0007669"/>
    <property type="project" value="TreeGrafter"/>
</dbReference>
<organism evidence="21">
    <name type="scientific">Lamprotornis superbus</name>
    <dbReference type="NCBI Taxonomy" id="245042"/>
    <lineage>
        <taxon>Eukaryota</taxon>
        <taxon>Metazoa</taxon>
        <taxon>Chordata</taxon>
        <taxon>Craniata</taxon>
        <taxon>Vertebrata</taxon>
        <taxon>Euteleostomi</taxon>
        <taxon>Archelosauria</taxon>
        <taxon>Archosauria</taxon>
        <taxon>Dinosauria</taxon>
        <taxon>Saurischia</taxon>
        <taxon>Theropoda</taxon>
        <taxon>Coelurosauria</taxon>
        <taxon>Aves</taxon>
        <taxon>Neognathae</taxon>
        <taxon>Neoaves</taxon>
        <taxon>Telluraves</taxon>
        <taxon>Australaves</taxon>
        <taxon>Passeriformes</taxon>
        <taxon>Sturnidae</taxon>
        <taxon>Lamprotornis</taxon>
    </lineage>
</organism>
<dbReference type="PRINTS" id="PR00009">
    <property type="entry name" value="EGFTGF"/>
</dbReference>
<feature type="domain" description="EGF-like" evidence="20">
    <location>
        <begin position="55"/>
        <end position="95"/>
    </location>
</feature>
<feature type="region of interest" description="Disordered" evidence="18">
    <location>
        <begin position="139"/>
        <end position="187"/>
    </location>
</feature>
<dbReference type="PROSITE" id="PS01186">
    <property type="entry name" value="EGF_2"/>
    <property type="match status" value="1"/>
</dbReference>
<feature type="compositionally biased region" description="Basic and acidic residues" evidence="18">
    <location>
        <begin position="177"/>
        <end position="187"/>
    </location>
</feature>
<dbReference type="SUPFAM" id="SSF57196">
    <property type="entry name" value="EGF/Laminin"/>
    <property type="match status" value="1"/>
</dbReference>
<keyword evidence="13" id="KW-0497">Mitogen</keyword>
<gene>
    <name evidence="22" type="ORF">IHE44_0013430</name>
    <name evidence="21" type="ORF">IHE44_003043</name>
</gene>
<keyword evidence="7" id="KW-0732">Signal</keyword>
<evidence type="ECO:0000256" key="14">
    <source>
        <dbReference type="ARBA" id="ARBA00059223"/>
    </source>
</evidence>
<sequence>MSGQGHPCWQLVAAGQARSCCGDAAAFGDRTVTPLRGSSSLAPPGNGTQLKRQSHFSRCPEEYQHYCVKGKCRFLVAEQAPACVCERGYTGARCERVDLFYLRGDQGQIVIISLIVGIVTLIILIVGICLCSQYVGGKGRGREEGANPILPGSPGSRQRRKRKAEEMETLNKNSASRSEDVRETGIA</sequence>
<dbReference type="GO" id="GO:0005154">
    <property type="term" value="F:epidermal growth factor receptor binding"/>
    <property type="evidence" value="ECO:0007669"/>
    <property type="project" value="TreeGrafter"/>
</dbReference>
<evidence type="ECO:0000256" key="11">
    <source>
        <dbReference type="ARBA" id="ARBA00023157"/>
    </source>
</evidence>
<keyword evidence="6 19" id="KW-0812">Transmembrane</keyword>
<evidence type="ECO:0000259" key="20">
    <source>
        <dbReference type="PROSITE" id="PS50026"/>
    </source>
</evidence>
<dbReference type="GO" id="GO:0008284">
    <property type="term" value="P:positive regulation of cell population proliferation"/>
    <property type="evidence" value="ECO:0007669"/>
    <property type="project" value="TreeGrafter"/>
</dbReference>
<evidence type="ECO:0000256" key="12">
    <source>
        <dbReference type="ARBA" id="ARBA00023180"/>
    </source>
</evidence>
<evidence type="ECO:0000256" key="19">
    <source>
        <dbReference type="SAM" id="Phobius"/>
    </source>
</evidence>
<name>A0A835NKC9_9PASS</name>
<evidence type="ECO:0000256" key="4">
    <source>
        <dbReference type="ARBA" id="ARBA00022525"/>
    </source>
</evidence>
<dbReference type="GO" id="GO:0005886">
    <property type="term" value="C:plasma membrane"/>
    <property type="evidence" value="ECO:0007669"/>
    <property type="project" value="UniProtKB-SubCell"/>
</dbReference>
<proteinExistence type="predicted"/>
<evidence type="ECO:0000256" key="1">
    <source>
        <dbReference type="ARBA" id="ARBA00004239"/>
    </source>
</evidence>
<evidence type="ECO:0000256" key="17">
    <source>
        <dbReference type="PROSITE-ProRule" id="PRU00076"/>
    </source>
</evidence>
<protein>
    <recommendedName>
        <fullName evidence="16">Probetacellulin</fullName>
    </recommendedName>
</protein>
<evidence type="ECO:0000256" key="15">
    <source>
        <dbReference type="ARBA" id="ARBA00061748"/>
    </source>
</evidence>
<dbReference type="EMBL" id="JADDUC010000148">
    <property type="protein sequence ID" value="KAG0117162.1"/>
    <property type="molecule type" value="Genomic_DNA"/>
</dbReference>
<reference evidence="21" key="1">
    <citation type="submission" date="2020-10" db="EMBL/GenBank/DDBJ databases">
        <title>Feather gene expression reveals the developmental basis of iridescence in African starlings.</title>
        <authorList>
            <person name="Rubenstein D.R."/>
        </authorList>
    </citation>
    <scope>NUCLEOTIDE SEQUENCE</scope>
    <source>
        <strain evidence="21">SS15</strain>
        <tissue evidence="21">Liver</tissue>
    </source>
</reference>